<evidence type="ECO:0000313" key="3">
    <source>
        <dbReference type="Proteomes" id="UP000007494"/>
    </source>
</evidence>
<reference evidence="3" key="3">
    <citation type="journal article" date="2012" name="PLoS Pathog.">
        <title>Comparative genomics of the apicomplexan parasites Toxoplasma gondii and Neospora caninum: Coccidia differing in host range and transmission strategy.</title>
        <authorList>
            <person name="Reid A.J."/>
            <person name="Vermont S.J."/>
            <person name="Cotton J.A."/>
            <person name="Harris D."/>
            <person name="Hill-Cawthorne G.A."/>
            <person name="Konen-Waisman S."/>
            <person name="Latham S.M."/>
            <person name="Mourier T."/>
            <person name="Norton R."/>
            <person name="Quail M.A."/>
            <person name="Sanders M."/>
            <person name="Shanmugam D."/>
            <person name="Sohal A."/>
            <person name="Wasmuth J.D."/>
            <person name="Brunk B."/>
            <person name="Grigg M.E."/>
            <person name="Howard J.C."/>
            <person name="Parkinson J."/>
            <person name="Roos D.S."/>
            <person name="Trees A.J."/>
            <person name="Berriman M."/>
            <person name="Pain A."/>
            <person name="Wastling J.M."/>
        </authorList>
    </citation>
    <scope>NUCLEOTIDE SEQUENCE [LARGE SCALE GENOMIC DNA]</scope>
    <source>
        <strain evidence="3">Liverpool</strain>
    </source>
</reference>
<dbReference type="eggNOG" id="ENOG502QYKQ">
    <property type="taxonomic scope" value="Eukaryota"/>
</dbReference>
<organism evidence="1 3">
    <name type="scientific">Neospora caninum (strain Liverpool)</name>
    <dbReference type="NCBI Taxonomy" id="572307"/>
    <lineage>
        <taxon>Eukaryota</taxon>
        <taxon>Sar</taxon>
        <taxon>Alveolata</taxon>
        <taxon>Apicomplexa</taxon>
        <taxon>Conoidasida</taxon>
        <taxon>Coccidia</taxon>
        <taxon>Eucoccidiorida</taxon>
        <taxon>Eimeriorina</taxon>
        <taxon>Sarcocystidae</taxon>
        <taxon>Neospora</taxon>
    </lineage>
</organism>
<gene>
    <name evidence="2" type="ORF">BN1204_026100</name>
    <name evidence="1" type="ORF">NCLIV_026100</name>
</gene>
<dbReference type="Proteomes" id="UP000007494">
    <property type="component" value="Chromosome VIIb"/>
</dbReference>
<evidence type="ECO:0000313" key="1">
    <source>
        <dbReference type="EMBL" id="CBZ52821.1"/>
    </source>
</evidence>
<name>F0VGH7_NEOCL</name>
<dbReference type="GeneID" id="13442693"/>
<dbReference type="AlphaFoldDB" id="F0VGH7"/>
<dbReference type="OrthoDB" id="347283at2759"/>
<reference evidence="2" key="4">
    <citation type="journal article" date="2015" name="PLoS ONE">
        <title>Comprehensive Evaluation of Toxoplasma gondii VEG and Neospora caninum LIV Genomes with Tachyzoite Stage Transcriptome and Proteome Defines Novel Transcript Features.</title>
        <authorList>
            <person name="Ramaprasad A."/>
            <person name="Mourier T."/>
            <person name="Naeem R."/>
            <person name="Malas T.B."/>
            <person name="Moussa E."/>
            <person name="Panigrahi A."/>
            <person name="Vermont S.J."/>
            <person name="Otto T.D."/>
            <person name="Wastling J."/>
            <person name="Pain A."/>
        </authorList>
    </citation>
    <scope>NUCLEOTIDE SEQUENCE</scope>
    <source>
        <strain evidence="2">Liverpool</strain>
    </source>
</reference>
<dbReference type="RefSeq" id="XP_003882853.1">
    <property type="nucleotide sequence ID" value="XM_003882804.1"/>
</dbReference>
<dbReference type="CDD" id="cd22854">
    <property type="entry name" value="PfVFT1-like"/>
    <property type="match status" value="1"/>
</dbReference>
<protein>
    <submittedName>
        <fullName evidence="1">Uncharacterized protein</fullName>
    </submittedName>
</protein>
<dbReference type="OMA" id="ILVCPAP"/>
<dbReference type="InterPro" id="IPR049856">
    <property type="entry name" value="PfVFT1-like"/>
</dbReference>
<dbReference type="VEuPathDB" id="ToxoDB:NCLIV_026100"/>
<reference evidence="1" key="2">
    <citation type="submission" date="2011-03" db="EMBL/GenBank/DDBJ databases">
        <title>Comparative genomics and transcriptomics of Neospora caninum and Toxoplasma gondii.</title>
        <authorList>
            <person name="Reid A.J."/>
            <person name="Sohal A."/>
            <person name="Harris D."/>
            <person name="Quail M."/>
            <person name="Sanders M."/>
            <person name="Berriman M."/>
            <person name="Wastling J.M."/>
            <person name="Pain A."/>
        </authorList>
    </citation>
    <scope>NUCLEOTIDE SEQUENCE</scope>
    <source>
        <strain evidence="1">Liverpool</strain>
    </source>
</reference>
<keyword evidence="3" id="KW-1185">Reference proteome</keyword>
<dbReference type="InParanoid" id="F0VGH7"/>
<dbReference type="EMBL" id="LN714482">
    <property type="protein sequence ID" value="CEL66801.1"/>
    <property type="molecule type" value="Genomic_DNA"/>
</dbReference>
<dbReference type="EMBL" id="FR823389">
    <property type="protein sequence ID" value="CBZ52821.1"/>
    <property type="molecule type" value="Genomic_DNA"/>
</dbReference>
<evidence type="ECO:0000313" key="2">
    <source>
        <dbReference type="EMBL" id="CEL66801.1"/>
    </source>
</evidence>
<reference evidence="1" key="1">
    <citation type="submission" date="2011-02" db="EMBL/GenBank/DDBJ databases">
        <authorList>
            <person name="Aslett M."/>
        </authorList>
    </citation>
    <scope>NUCLEOTIDE SEQUENCE</scope>
    <source>
        <strain evidence="1">Liverpool</strain>
    </source>
</reference>
<sequence length="467" mass="50539">MENSTSRAPRLSSRRPARSFCGRVAGICSFLLLCFASSTLGSPALRTSGGVNEVAAVGGDFCVNGLRAAINAAILELAGEHYVGSTLLPQFPDVPYVPILVCPAPTARDSLPPVVNPPHPKTTVVNDQGVPIKDAQQTRAPPTAEALARDRASLWPELSALHESDLLFDVLKSGVLKVAGLGPRGPDLRTNPDFEGLVADPELAASQAEHGFNWGQEGNYSVDPPVGYFPTYLRAIVEKVSMRYRKPVRSQYIFFSNGGDAMKSVARGVAHMTDIYFILAFQQGSMSHLDEFYHTCPVSASPNNLLTLKEYRIRSLQDLVRTLRMASDPAMRTLAYLSTGNYETVHFFFPRHTLGEVMAKEEAERRIAAREILGNIRTGTSGQVPDTFEMVDLGLVLAQGPWLKRTDTAHCVYHQLVFHQGAKKAYAPPSEEADAETINVEASTASGLRSQAGAIFAASLLASLAVV</sequence>
<accession>F0VGH7</accession>
<proteinExistence type="predicted"/>